<dbReference type="InterPro" id="IPR035906">
    <property type="entry name" value="MetI-like_sf"/>
</dbReference>
<keyword evidence="9" id="KW-0762">Sugar transport</keyword>
<feature type="domain" description="ABC transmembrane type-1" evidence="8">
    <location>
        <begin position="74"/>
        <end position="278"/>
    </location>
</feature>
<evidence type="ECO:0000313" key="10">
    <source>
        <dbReference type="Proteomes" id="UP000014155"/>
    </source>
</evidence>
<dbReference type="Pfam" id="PF00528">
    <property type="entry name" value="BPD_transp_1"/>
    <property type="match status" value="1"/>
</dbReference>
<feature type="transmembrane region" description="Helical" evidence="7">
    <location>
        <begin position="112"/>
        <end position="135"/>
    </location>
</feature>
<accession>S0FYC3</accession>
<keyword evidence="6 7" id="KW-0472">Membrane</keyword>
<feature type="transmembrane region" description="Helical" evidence="7">
    <location>
        <begin position="183"/>
        <end position="208"/>
    </location>
</feature>
<feature type="transmembrane region" description="Helical" evidence="7">
    <location>
        <begin position="259"/>
        <end position="278"/>
    </location>
</feature>
<dbReference type="RefSeq" id="WP_004623728.1">
    <property type="nucleotide sequence ID" value="NZ_AORV01000017.1"/>
</dbReference>
<evidence type="ECO:0000256" key="6">
    <source>
        <dbReference type="ARBA" id="ARBA00023136"/>
    </source>
</evidence>
<comment type="subcellular location">
    <subcellularLocation>
        <location evidence="1 7">Cell membrane</location>
        <topology evidence="1 7">Multi-pass membrane protein</topology>
    </subcellularLocation>
</comment>
<dbReference type="PATRIC" id="fig|1195236.3.peg.662"/>
<keyword evidence="4 7" id="KW-0812">Transmembrane</keyword>
<organism evidence="9 10">
    <name type="scientific">Ruminiclostridium cellobioparum subsp. termitidis CT1112</name>
    <dbReference type="NCBI Taxonomy" id="1195236"/>
    <lineage>
        <taxon>Bacteria</taxon>
        <taxon>Bacillati</taxon>
        <taxon>Bacillota</taxon>
        <taxon>Clostridia</taxon>
        <taxon>Eubacteriales</taxon>
        <taxon>Oscillospiraceae</taxon>
        <taxon>Ruminiclostridium</taxon>
    </lineage>
</organism>
<evidence type="ECO:0000256" key="2">
    <source>
        <dbReference type="ARBA" id="ARBA00022448"/>
    </source>
</evidence>
<keyword evidence="10" id="KW-1185">Reference proteome</keyword>
<feature type="transmembrane region" description="Helical" evidence="7">
    <location>
        <begin position="74"/>
        <end position="100"/>
    </location>
</feature>
<keyword evidence="3" id="KW-1003">Cell membrane</keyword>
<keyword evidence="2 7" id="KW-0813">Transport</keyword>
<dbReference type="GO" id="GO:0005886">
    <property type="term" value="C:plasma membrane"/>
    <property type="evidence" value="ECO:0007669"/>
    <property type="project" value="UniProtKB-SubCell"/>
</dbReference>
<proteinExistence type="inferred from homology"/>
<name>S0FYC3_RUMCE</name>
<dbReference type="AlphaFoldDB" id="S0FYC3"/>
<dbReference type="Gene3D" id="1.10.3720.10">
    <property type="entry name" value="MetI-like"/>
    <property type="match status" value="1"/>
</dbReference>
<dbReference type="SUPFAM" id="SSF161098">
    <property type="entry name" value="MetI-like"/>
    <property type="match status" value="1"/>
</dbReference>
<evidence type="ECO:0000256" key="7">
    <source>
        <dbReference type="RuleBase" id="RU363032"/>
    </source>
</evidence>
<comment type="similarity">
    <text evidence="7">Belongs to the binding-protein-dependent transport system permease family.</text>
</comment>
<reference evidence="9 10" key="1">
    <citation type="journal article" date="2013" name="Genome Announc.">
        <title>Draft Genome Sequence of the Cellulolytic, Mesophilic, Anaerobic Bacterium Clostridium termitidis Strain CT1112 (DSM 5398).</title>
        <authorList>
            <person name="Lal S."/>
            <person name="Ramachandran U."/>
            <person name="Zhang X."/>
            <person name="Munir R."/>
            <person name="Sparling R."/>
            <person name="Levin D.B."/>
        </authorList>
    </citation>
    <scope>NUCLEOTIDE SEQUENCE [LARGE SCALE GENOMIC DNA]</scope>
    <source>
        <strain evidence="9 10">CT1112</strain>
    </source>
</reference>
<dbReference type="STRING" id="1195236.CTER_0354"/>
<gene>
    <name evidence="9" type="ORF">CTER_0354</name>
</gene>
<dbReference type="eggNOG" id="COG0395">
    <property type="taxonomic scope" value="Bacteria"/>
</dbReference>
<dbReference type="EMBL" id="AORV01000017">
    <property type="protein sequence ID" value="EMS73588.1"/>
    <property type="molecule type" value="Genomic_DNA"/>
</dbReference>
<evidence type="ECO:0000313" key="9">
    <source>
        <dbReference type="EMBL" id="EMS73588.1"/>
    </source>
</evidence>
<comment type="caution">
    <text evidence="9">The sequence shown here is derived from an EMBL/GenBank/DDBJ whole genome shotgun (WGS) entry which is preliminary data.</text>
</comment>
<keyword evidence="5 7" id="KW-1133">Transmembrane helix</keyword>
<dbReference type="InterPro" id="IPR000515">
    <property type="entry name" value="MetI-like"/>
</dbReference>
<sequence>MKSREGSVIPKIFINIFLSVFSVCCLIPFLIVVSSSFTEEQMIIENGYSIFPRDFTLLAYKYIMADPTQIARAYGVTIVVTLIGTVVSLVISSCLAYVLSRKDFPHRGKISLYLFFTMLFNGGLVPSYIIVAQVLNLKDNIFALILPYLIIPFYVLLLRTYFSEIPFSLVESAKIEGASEINVLFKIILPLSLPAMATVGLFIVLQYWNDWWLALLYIDNANLNPLQYMLYLIMQNLNAMRLSPLQGQISTAALPGENARMAMAVLAIGPIIFAFMFVQKYFVSGLTVGAVKG</sequence>
<dbReference type="CDD" id="cd06261">
    <property type="entry name" value="TM_PBP2"/>
    <property type="match status" value="1"/>
</dbReference>
<feature type="transmembrane region" description="Helical" evidence="7">
    <location>
        <begin position="12"/>
        <end position="33"/>
    </location>
</feature>
<feature type="transmembrane region" description="Helical" evidence="7">
    <location>
        <begin position="141"/>
        <end position="162"/>
    </location>
</feature>
<evidence type="ECO:0000259" key="8">
    <source>
        <dbReference type="PROSITE" id="PS50928"/>
    </source>
</evidence>
<evidence type="ECO:0000256" key="4">
    <source>
        <dbReference type="ARBA" id="ARBA00022692"/>
    </source>
</evidence>
<dbReference type="Proteomes" id="UP000014155">
    <property type="component" value="Unassembled WGS sequence"/>
</dbReference>
<dbReference type="PROSITE" id="PS50928">
    <property type="entry name" value="ABC_TM1"/>
    <property type="match status" value="1"/>
</dbReference>
<evidence type="ECO:0000256" key="5">
    <source>
        <dbReference type="ARBA" id="ARBA00022989"/>
    </source>
</evidence>
<dbReference type="PANTHER" id="PTHR43744">
    <property type="entry name" value="ABC TRANSPORTER PERMEASE PROTEIN MG189-RELATED-RELATED"/>
    <property type="match status" value="1"/>
</dbReference>
<dbReference type="GO" id="GO:0055085">
    <property type="term" value="P:transmembrane transport"/>
    <property type="evidence" value="ECO:0007669"/>
    <property type="project" value="InterPro"/>
</dbReference>
<evidence type="ECO:0000256" key="1">
    <source>
        <dbReference type="ARBA" id="ARBA00004651"/>
    </source>
</evidence>
<protein>
    <submittedName>
        <fullName evidence="9">ABC-type sugar transport system, permease component</fullName>
    </submittedName>
</protein>
<evidence type="ECO:0000256" key="3">
    <source>
        <dbReference type="ARBA" id="ARBA00022475"/>
    </source>
</evidence>
<dbReference type="PANTHER" id="PTHR43744:SF9">
    <property type="entry name" value="POLYGALACTURONAN_RHAMNOGALACTURONAN TRANSPORT SYSTEM PERMEASE PROTEIN YTCP"/>
    <property type="match status" value="1"/>
</dbReference>